<dbReference type="OrthoDB" id="9775724at2"/>
<evidence type="ECO:0000256" key="4">
    <source>
        <dbReference type="ARBA" id="ARBA00022989"/>
    </source>
</evidence>
<proteinExistence type="predicted"/>
<evidence type="ECO:0000313" key="11">
    <source>
        <dbReference type="Proteomes" id="UP000092952"/>
    </source>
</evidence>
<evidence type="ECO:0000259" key="9">
    <source>
        <dbReference type="Pfam" id="PF13807"/>
    </source>
</evidence>
<keyword evidence="4 7" id="KW-1133">Transmembrane helix</keyword>
<dbReference type="AlphaFoldDB" id="A0A1B1YQT1"/>
<dbReference type="GO" id="GO:0005886">
    <property type="term" value="C:plasma membrane"/>
    <property type="evidence" value="ECO:0007669"/>
    <property type="project" value="UniProtKB-SubCell"/>
</dbReference>
<dbReference type="InterPro" id="IPR032807">
    <property type="entry name" value="GNVR"/>
</dbReference>
<accession>A0A1B1YQT1</accession>
<protein>
    <recommendedName>
        <fullName evidence="12">Chain-length determining protein</fullName>
    </recommendedName>
</protein>
<dbReference type="InterPro" id="IPR003856">
    <property type="entry name" value="LPS_length_determ_N"/>
</dbReference>
<comment type="subcellular location">
    <subcellularLocation>
        <location evidence="1">Cell membrane</location>
        <topology evidence="1">Multi-pass membrane protein</topology>
    </subcellularLocation>
</comment>
<keyword evidence="5 7" id="KW-0472">Membrane</keyword>
<reference evidence="11" key="1">
    <citation type="submission" date="2016-03" db="EMBL/GenBank/DDBJ databases">
        <title>Complete genome sequence of Solimmundus cernigliae, representing a novel lineage of polycyclic aromatic hydrocarbon degraders within the Gammaproteobacteria.</title>
        <authorList>
            <person name="Singleton D.R."/>
            <person name="Dickey A.N."/>
            <person name="Scholl E.H."/>
            <person name="Wright F.A."/>
            <person name="Aitken M.D."/>
        </authorList>
    </citation>
    <scope>NUCLEOTIDE SEQUENCE [LARGE SCALE GENOMIC DNA]</scope>
    <source>
        <strain evidence="11">TR3.2</strain>
    </source>
</reference>
<keyword evidence="11" id="KW-1185">Reference proteome</keyword>
<evidence type="ECO:0000256" key="6">
    <source>
        <dbReference type="SAM" id="Coils"/>
    </source>
</evidence>
<dbReference type="STRING" id="1810504.PG2T_02100"/>
<feature type="domain" description="Tyrosine-protein kinase G-rich" evidence="9">
    <location>
        <begin position="350"/>
        <end position="421"/>
    </location>
</feature>
<feature type="transmembrane region" description="Helical" evidence="7">
    <location>
        <begin position="404"/>
        <end position="425"/>
    </location>
</feature>
<dbReference type="Pfam" id="PF02706">
    <property type="entry name" value="Wzz"/>
    <property type="match status" value="1"/>
</dbReference>
<dbReference type="InterPro" id="IPR050445">
    <property type="entry name" value="Bact_polysacc_biosynth/exp"/>
</dbReference>
<dbReference type="EMBL" id="CP014671">
    <property type="protein sequence ID" value="ANX03097.1"/>
    <property type="molecule type" value="Genomic_DNA"/>
</dbReference>
<evidence type="ECO:0000259" key="8">
    <source>
        <dbReference type="Pfam" id="PF02706"/>
    </source>
</evidence>
<feature type="domain" description="Polysaccharide chain length determinant N-terminal" evidence="8">
    <location>
        <begin position="1"/>
        <end position="86"/>
    </location>
</feature>
<organism evidence="10 11">
    <name type="scientific">Immundisolibacter cernigliae</name>
    <dbReference type="NCBI Taxonomy" id="1810504"/>
    <lineage>
        <taxon>Bacteria</taxon>
        <taxon>Pseudomonadati</taxon>
        <taxon>Pseudomonadota</taxon>
        <taxon>Gammaproteobacteria</taxon>
        <taxon>Immundisolibacterales</taxon>
        <taxon>Immundisolibacteraceae</taxon>
        <taxon>Immundisolibacter</taxon>
    </lineage>
</organism>
<dbReference type="KEGG" id="gbi:PG2T_02100"/>
<name>A0A1B1YQT1_9GAMM</name>
<feature type="coiled-coil region" evidence="6">
    <location>
        <begin position="260"/>
        <end position="337"/>
    </location>
</feature>
<dbReference type="NCBIfam" id="TIGR03017">
    <property type="entry name" value="EpsF"/>
    <property type="match status" value="1"/>
</dbReference>
<dbReference type="InParanoid" id="A0A1B1YQT1"/>
<evidence type="ECO:0000256" key="1">
    <source>
        <dbReference type="ARBA" id="ARBA00004651"/>
    </source>
</evidence>
<evidence type="ECO:0000313" key="10">
    <source>
        <dbReference type="EMBL" id="ANX03097.1"/>
    </source>
</evidence>
<evidence type="ECO:0000256" key="3">
    <source>
        <dbReference type="ARBA" id="ARBA00022692"/>
    </source>
</evidence>
<dbReference type="PANTHER" id="PTHR32309">
    <property type="entry name" value="TYROSINE-PROTEIN KINASE"/>
    <property type="match status" value="1"/>
</dbReference>
<dbReference type="Proteomes" id="UP000092952">
    <property type="component" value="Chromosome"/>
</dbReference>
<keyword evidence="2" id="KW-1003">Cell membrane</keyword>
<feature type="coiled-coil region" evidence="6">
    <location>
        <begin position="177"/>
        <end position="234"/>
    </location>
</feature>
<keyword evidence="6" id="KW-0175">Coiled coil</keyword>
<evidence type="ECO:0008006" key="12">
    <source>
        <dbReference type="Google" id="ProtNLM"/>
    </source>
</evidence>
<keyword evidence="3 7" id="KW-0812">Transmembrane</keyword>
<dbReference type="RefSeq" id="WP_068802606.1">
    <property type="nucleotide sequence ID" value="NZ_CP014671.1"/>
</dbReference>
<gene>
    <name evidence="10" type="ORF">PG2T_02100</name>
</gene>
<dbReference type="GO" id="GO:0004713">
    <property type="term" value="F:protein tyrosine kinase activity"/>
    <property type="evidence" value="ECO:0007669"/>
    <property type="project" value="TreeGrafter"/>
</dbReference>
<dbReference type="Pfam" id="PF13807">
    <property type="entry name" value="GNVR"/>
    <property type="match status" value="1"/>
</dbReference>
<evidence type="ECO:0000256" key="5">
    <source>
        <dbReference type="ARBA" id="ARBA00023136"/>
    </source>
</evidence>
<dbReference type="InterPro" id="IPR017468">
    <property type="entry name" value="Chain_len_reg_EpsF"/>
</dbReference>
<evidence type="ECO:0000256" key="7">
    <source>
        <dbReference type="SAM" id="Phobius"/>
    </source>
</evidence>
<evidence type="ECO:0000256" key="2">
    <source>
        <dbReference type="ARBA" id="ARBA00022475"/>
    </source>
</evidence>
<dbReference type="PANTHER" id="PTHR32309:SF13">
    <property type="entry name" value="FERRIC ENTEROBACTIN TRANSPORT PROTEIN FEPE"/>
    <property type="match status" value="1"/>
</dbReference>
<sequence length="451" mass="50140">MDIQHFLQILWARRYVLLGTLAASVLAALGLTLVLPDKYDATTALLITFRDQQTQMLPVQMAPSYMATQFDIIQSQNVALKVVDKLKLAEQATARELWQDATDGEGSIRHWLADVLRRDLTLTPTPDSRVVNLTYRGTDPRFAAALANAFADAYIETNLELSVDPARRDSAWLDSQLTALRQRLEDAQARLSAFQRERGIFASDERLDIETARLNDLSSQLVQAEGLMHDAETRQQELTRIRKGGGSIESLREFSTDGYLQSLKVDLARREADLVQLQEQYGANHPQLQRAEAEVASVRGRLATALDRLTRSVANEADIARSRVETLRKDLDAQRAKVLAFKEARDQMPTLERDVMSAQAAYDVAAQRYNESQLQSRVSDTNVAVLTPAVVPTQRSSPNTKLNLIIGVFLGTLFGAGAALLLELLMPKVRGPRMLEQRLNLPVLGVLEGPA</sequence>